<dbReference type="EMBL" id="AZFH01000198">
    <property type="protein sequence ID" value="KRL76623.1"/>
    <property type="molecule type" value="Genomic_DNA"/>
</dbReference>
<name>A0A0R1T5G0_9LACO</name>
<sequence length="398" mass="44718">METRDWATDLLEDNILPSVTNSAYVGISALKNSDVLTAVGIIGSMVGRYRLIMVDDKTDDTIHDDNVEYLVNKKPNSKMDSYSWRFAMSVNALLTGDGISRIVRDPRTNKPSLIQYFKPSDTYIDDSNLNDIKYIFYTNDGKEIVEKPDNVLHFKFFSDDGIHGRSPLLSLRNEITLQENGVDTLMKFFKGGLKGAVLKATGKLSKEARRKMREEFEYAQRGSVAGSPIIVDSTMDYQNLEVDTNILSLINSNDYTTNQIAKAMHIPAYKLGVNSPNQSIKQLQSDFINSDLPYYFKPILAEMESKLLSDRQRSKMHLEFDTRKETGLSMEEAVSAVNAGLLTPNEALEASGRAKSKEPNMDRYQSTLNTVFLDSKEEYQLKGGGMNGYGNKTNPNQD</sequence>
<organism evidence="1 2">
    <name type="scientific">Ligilactobacillus equi DSM 15833 = JCM 10991</name>
    <dbReference type="NCBI Taxonomy" id="1423740"/>
    <lineage>
        <taxon>Bacteria</taxon>
        <taxon>Bacillati</taxon>
        <taxon>Bacillota</taxon>
        <taxon>Bacilli</taxon>
        <taxon>Lactobacillales</taxon>
        <taxon>Lactobacillaceae</taxon>
        <taxon>Ligilactobacillus</taxon>
    </lineage>
</organism>
<accession>A0A0R1T5G0</accession>
<gene>
    <name evidence="1" type="ORF">FC36_GL001861</name>
</gene>
<dbReference type="InterPro" id="IPR006944">
    <property type="entry name" value="Phage/GTA_portal"/>
</dbReference>
<dbReference type="AlphaFoldDB" id="A0A0R1T5G0"/>
<dbReference type="PATRIC" id="fig|1423740.3.peg.2009"/>
<comment type="caution">
    <text evidence="1">The sequence shown here is derived from an EMBL/GenBank/DDBJ whole genome shotgun (WGS) entry which is preliminary data.</text>
</comment>
<dbReference type="InterPro" id="IPR006427">
    <property type="entry name" value="Portal_HK97"/>
</dbReference>
<evidence type="ECO:0000313" key="1">
    <source>
        <dbReference type="EMBL" id="KRL76623.1"/>
    </source>
</evidence>
<dbReference type="STRING" id="1423740.FC36_GL001861"/>
<dbReference type="NCBIfam" id="TIGR01537">
    <property type="entry name" value="portal_HK97"/>
    <property type="match status" value="1"/>
</dbReference>
<reference evidence="1 2" key="1">
    <citation type="journal article" date="2015" name="Genome Announc.">
        <title>Expanding the biotechnology potential of lactobacilli through comparative genomics of 213 strains and associated genera.</title>
        <authorList>
            <person name="Sun Z."/>
            <person name="Harris H.M."/>
            <person name="McCann A."/>
            <person name="Guo C."/>
            <person name="Argimon S."/>
            <person name="Zhang W."/>
            <person name="Yang X."/>
            <person name="Jeffery I.B."/>
            <person name="Cooney J.C."/>
            <person name="Kagawa T.F."/>
            <person name="Liu W."/>
            <person name="Song Y."/>
            <person name="Salvetti E."/>
            <person name="Wrobel A."/>
            <person name="Rasinkangas P."/>
            <person name="Parkhill J."/>
            <person name="Rea M.C."/>
            <person name="O'Sullivan O."/>
            <person name="Ritari J."/>
            <person name="Douillard F.P."/>
            <person name="Paul Ross R."/>
            <person name="Yang R."/>
            <person name="Briner A.E."/>
            <person name="Felis G.E."/>
            <person name="de Vos W.M."/>
            <person name="Barrangou R."/>
            <person name="Klaenhammer T.R."/>
            <person name="Caufield P.W."/>
            <person name="Cui Y."/>
            <person name="Zhang H."/>
            <person name="O'Toole P.W."/>
        </authorList>
    </citation>
    <scope>NUCLEOTIDE SEQUENCE [LARGE SCALE GENOMIC DNA]</scope>
    <source>
        <strain evidence="1 2">DSM 15833</strain>
    </source>
</reference>
<protein>
    <submittedName>
        <fullName evidence="1">Phage portal protein</fullName>
    </submittedName>
</protein>
<dbReference type="Pfam" id="PF04860">
    <property type="entry name" value="Phage_portal"/>
    <property type="match status" value="1"/>
</dbReference>
<evidence type="ECO:0000313" key="2">
    <source>
        <dbReference type="Proteomes" id="UP000051048"/>
    </source>
</evidence>
<proteinExistence type="predicted"/>
<dbReference type="Proteomes" id="UP000051048">
    <property type="component" value="Unassembled WGS sequence"/>
</dbReference>